<proteinExistence type="predicted"/>
<dbReference type="AlphaFoldDB" id="A0A1B6VKT5"/>
<evidence type="ECO:0000256" key="1">
    <source>
        <dbReference type="SAM" id="Phobius"/>
    </source>
</evidence>
<sequence>MKKNPVFQACVISCTNDAFPILSLVFPLGVIMDRRDFNAMLTGVGLTLGSGRIRKAAASSARVETFMLRSNGWVPNNQHLPVILYRNVLESGVGREDVYEHLFGQNGWPARWRNGVYSFHHYHSLGHEVLGFSNGSARLILGGPEGREVEVRGGDVALLPAGTGHCNVGSTDDFTVIGAYPPSQSFDILRSAPSAEQLARINALTFPSIDPVQGKGGSLSREWHPS</sequence>
<comment type="caution">
    <text evidence="2">The sequence shown here is derived from an EMBL/GenBank/DDBJ whole genome shotgun (WGS) entry which is preliminary data.</text>
</comment>
<dbReference type="CDD" id="cd02219">
    <property type="entry name" value="cupin_YjlB-like"/>
    <property type="match status" value="1"/>
</dbReference>
<keyword evidence="1" id="KW-0472">Membrane</keyword>
<dbReference type="EMBL" id="LUTU01000006">
    <property type="protein sequence ID" value="OAJ67833.1"/>
    <property type="molecule type" value="Genomic_DNA"/>
</dbReference>
<dbReference type="InterPro" id="IPR011051">
    <property type="entry name" value="RmlC_Cupin_sf"/>
</dbReference>
<dbReference type="InterPro" id="IPR014710">
    <property type="entry name" value="RmlC-like_jellyroll"/>
</dbReference>
<organism evidence="2 3">
    <name type="scientific">Gluconobacter cerinus</name>
    <dbReference type="NCBI Taxonomy" id="38307"/>
    <lineage>
        <taxon>Bacteria</taxon>
        <taxon>Pseudomonadati</taxon>
        <taxon>Pseudomonadota</taxon>
        <taxon>Alphaproteobacteria</taxon>
        <taxon>Acetobacterales</taxon>
        <taxon>Acetobacteraceae</taxon>
        <taxon>Gluconobacter</taxon>
    </lineage>
</organism>
<keyword evidence="1" id="KW-1133">Transmembrane helix</keyword>
<keyword evidence="1" id="KW-0812">Transmembrane</keyword>
<dbReference type="Proteomes" id="UP000077786">
    <property type="component" value="Unassembled WGS sequence"/>
</dbReference>
<accession>A0A1B6VKT5</accession>
<dbReference type="InterPro" id="IPR047121">
    <property type="entry name" value="YjiB-like"/>
</dbReference>
<dbReference type="PANTHER" id="PTHR36448">
    <property type="entry name" value="BLR7373 PROTEIN"/>
    <property type="match status" value="1"/>
</dbReference>
<dbReference type="SUPFAM" id="SSF51182">
    <property type="entry name" value="RmlC-like cupins"/>
    <property type="match status" value="1"/>
</dbReference>
<gene>
    <name evidence="2" type="ORF">A0123_01472</name>
</gene>
<feature type="transmembrane region" description="Helical" evidence="1">
    <location>
        <begin position="6"/>
        <end position="31"/>
    </location>
</feature>
<dbReference type="PANTHER" id="PTHR36448:SF2">
    <property type="entry name" value="CUPIN TYPE-1 DOMAIN-CONTAINING PROTEIN"/>
    <property type="match status" value="1"/>
</dbReference>
<dbReference type="Gene3D" id="2.60.120.10">
    <property type="entry name" value="Jelly Rolls"/>
    <property type="match status" value="1"/>
</dbReference>
<dbReference type="PATRIC" id="fig|38307.3.peg.1509"/>
<evidence type="ECO:0000313" key="2">
    <source>
        <dbReference type="EMBL" id="OAJ67833.1"/>
    </source>
</evidence>
<evidence type="ECO:0000313" key="3">
    <source>
        <dbReference type="Proteomes" id="UP000077786"/>
    </source>
</evidence>
<name>A0A1B6VKT5_9PROT</name>
<protein>
    <submittedName>
        <fullName evidence="2">Cupin</fullName>
    </submittedName>
</protein>
<reference evidence="2 3" key="1">
    <citation type="submission" date="2016-03" db="EMBL/GenBank/DDBJ databases">
        <title>Draft genome sequence of Gluconobacter cerinus strain CECT 9110.</title>
        <authorList>
            <person name="Sainz F."/>
            <person name="Mas A."/>
            <person name="Torija M.J."/>
        </authorList>
    </citation>
    <scope>NUCLEOTIDE SEQUENCE [LARGE SCALE GENOMIC DNA]</scope>
    <source>
        <strain evidence="2 3">CECT 9110</strain>
    </source>
</reference>